<name>A0A5D0CV02_9BACL</name>
<accession>A0A5D0CV02</accession>
<evidence type="ECO:0000313" key="4">
    <source>
        <dbReference type="Proteomes" id="UP000325218"/>
    </source>
</evidence>
<gene>
    <name evidence="3" type="ORF">FRY98_09375</name>
</gene>
<dbReference type="InterPro" id="IPR051675">
    <property type="entry name" value="Endo/Exo/Phosphatase_dom_1"/>
</dbReference>
<sequence>MFLALGPGRPSGIEGWTPLNESVEAAIASRTQLSVKAETRSARTEEKAEAAAGKDDKEASGRRGTDQPDAAVKPGTTKPPGSTDGLAAGSLPGNGAVSNPGNPVAAGGPGAEARSETEPEPLVQNGLISINTAGTVELQEIPGIGEKKAKAIVDYRNEHGPFKLVDELTNVKGIGEKMLEKMRPHIGL</sequence>
<dbReference type="NCBIfam" id="TIGR00426">
    <property type="entry name" value="competence protein ComEA helix-hairpin-helix repeat region"/>
    <property type="match status" value="1"/>
</dbReference>
<feature type="compositionally biased region" description="Basic and acidic residues" evidence="1">
    <location>
        <begin position="37"/>
        <end position="66"/>
    </location>
</feature>
<dbReference type="EMBL" id="VSDO01000002">
    <property type="protein sequence ID" value="TYA13692.1"/>
    <property type="molecule type" value="Genomic_DNA"/>
</dbReference>
<dbReference type="InterPro" id="IPR003583">
    <property type="entry name" value="Hlx-hairpin-Hlx_DNA-bd_motif"/>
</dbReference>
<dbReference type="SUPFAM" id="SSF47781">
    <property type="entry name" value="RuvA domain 2-like"/>
    <property type="match status" value="1"/>
</dbReference>
<dbReference type="AlphaFoldDB" id="A0A5D0CV02"/>
<keyword evidence="4" id="KW-1185">Reference proteome</keyword>
<dbReference type="Pfam" id="PF12836">
    <property type="entry name" value="HHH_3"/>
    <property type="match status" value="1"/>
</dbReference>
<dbReference type="InterPro" id="IPR010994">
    <property type="entry name" value="RuvA_2-like"/>
</dbReference>
<dbReference type="GO" id="GO:0006281">
    <property type="term" value="P:DNA repair"/>
    <property type="evidence" value="ECO:0007669"/>
    <property type="project" value="InterPro"/>
</dbReference>
<organism evidence="3 4">
    <name type="scientific">Paenibacillus faecis</name>
    <dbReference type="NCBI Taxonomy" id="862114"/>
    <lineage>
        <taxon>Bacteria</taxon>
        <taxon>Bacillati</taxon>
        <taxon>Bacillota</taxon>
        <taxon>Bacilli</taxon>
        <taxon>Bacillales</taxon>
        <taxon>Paenibacillaceae</taxon>
        <taxon>Paenibacillus</taxon>
    </lineage>
</organism>
<comment type="caution">
    <text evidence="3">The sequence shown here is derived from an EMBL/GenBank/DDBJ whole genome shotgun (WGS) entry which is preliminary data.</text>
</comment>
<reference evidence="3 4" key="1">
    <citation type="submission" date="2019-08" db="EMBL/GenBank/DDBJ databases">
        <title>Genome sequencing of Paenibacillus faecis DSM 23593(T).</title>
        <authorList>
            <person name="Kook J.-K."/>
            <person name="Park S.-N."/>
            <person name="Lim Y.K."/>
        </authorList>
    </citation>
    <scope>NUCLEOTIDE SEQUENCE [LARGE SCALE GENOMIC DNA]</scope>
    <source>
        <strain evidence="3 4">DSM 23593</strain>
    </source>
</reference>
<dbReference type="GO" id="GO:0003677">
    <property type="term" value="F:DNA binding"/>
    <property type="evidence" value="ECO:0007669"/>
    <property type="project" value="InterPro"/>
</dbReference>
<feature type="region of interest" description="Disordered" evidence="1">
    <location>
        <begin position="32"/>
        <end position="120"/>
    </location>
</feature>
<dbReference type="InterPro" id="IPR004509">
    <property type="entry name" value="Competence_ComEA_HhH"/>
</dbReference>
<evidence type="ECO:0000256" key="1">
    <source>
        <dbReference type="SAM" id="MobiDB-lite"/>
    </source>
</evidence>
<dbReference type="GO" id="GO:0015627">
    <property type="term" value="C:type II protein secretion system complex"/>
    <property type="evidence" value="ECO:0007669"/>
    <property type="project" value="TreeGrafter"/>
</dbReference>
<evidence type="ECO:0000259" key="2">
    <source>
        <dbReference type="SMART" id="SM00278"/>
    </source>
</evidence>
<evidence type="ECO:0000313" key="3">
    <source>
        <dbReference type="EMBL" id="TYA13692.1"/>
    </source>
</evidence>
<protein>
    <submittedName>
        <fullName evidence="3">Competence protein ComEA</fullName>
    </submittedName>
</protein>
<dbReference type="GO" id="GO:0015628">
    <property type="term" value="P:protein secretion by the type II secretion system"/>
    <property type="evidence" value="ECO:0007669"/>
    <property type="project" value="TreeGrafter"/>
</dbReference>
<feature type="domain" description="Helix-hairpin-helix DNA-binding motif class 1" evidence="2">
    <location>
        <begin position="166"/>
        <end position="185"/>
    </location>
</feature>
<feature type="domain" description="Helix-hairpin-helix DNA-binding motif class 1" evidence="2">
    <location>
        <begin position="136"/>
        <end position="155"/>
    </location>
</feature>
<dbReference type="OrthoDB" id="9790239at2"/>
<dbReference type="PANTHER" id="PTHR21180:SF32">
    <property type="entry name" value="ENDONUCLEASE_EXONUCLEASE_PHOSPHATASE FAMILY DOMAIN-CONTAINING PROTEIN 1"/>
    <property type="match status" value="1"/>
</dbReference>
<dbReference type="PANTHER" id="PTHR21180">
    <property type="entry name" value="ENDONUCLEASE/EXONUCLEASE/PHOSPHATASE FAMILY DOMAIN-CONTAINING PROTEIN 1"/>
    <property type="match status" value="1"/>
</dbReference>
<dbReference type="SMART" id="SM00278">
    <property type="entry name" value="HhH1"/>
    <property type="match status" value="2"/>
</dbReference>
<dbReference type="Proteomes" id="UP000325218">
    <property type="component" value="Unassembled WGS sequence"/>
</dbReference>
<proteinExistence type="predicted"/>
<dbReference type="Gene3D" id="1.10.150.280">
    <property type="entry name" value="AF1531-like domain"/>
    <property type="match status" value="1"/>
</dbReference>